<evidence type="ECO:0000256" key="2">
    <source>
        <dbReference type="ARBA" id="ARBA00010072"/>
    </source>
</evidence>
<dbReference type="SMART" id="SM00079">
    <property type="entry name" value="PBPe"/>
    <property type="match status" value="1"/>
</dbReference>
<comment type="subcellular location">
    <subcellularLocation>
        <location evidence="1 11">Cell membrane</location>
        <topology evidence="1 11">Multi-pass membrane protein</topology>
    </subcellularLocation>
</comment>
<dbReference type="InterPro" id="IPR035906">
    <property type="entry name" value="MetI-like_sf"/>
</dbReference>
<sequence length="502" mass="54895">MKKRWLSKWPILLLGLLIVLTSSIKGYAEEDDSLQRVLDRGTLIVGTSADNPPKEFIRMNNGKEEIVGFDIDVAKEIAKELGVELEITNMKFDGLIPSIQTNEFDMALAGFNPTPERREIVGFSNPYHTLPFVILTTKDKAEVFTSVDSLTGKEVAAQKGSTQETILNDYLGNAQPVALGKLPEVIAEINAGTVDAGVVGWLTAQNYLDVYPNLTIADVEIEVPEEKIAQVIAFPKESTALIERVNEIIADMEEKGMMEDLLDKNIELAKAGDSQDSQSMLKTYGPLFLKGALTTIGVAVVCVLFGTLLGILIALLRISSNKLLKALATFYIQVLRGTPALLQVFIFYFGLSMIISIPSVHVWGVNLARLIPGCIALSINSSAYVAEIIRSGINAVDKGQSEAGYSLGLNKRMTMREIILPQAIRNILPALGNEFISMIKETSLLSVIAVSELMFVADTVKAATYRTMESLFIAAIIYFCMTCVVSLLVARFEKKLARSSKS</sequence>
<dbReference type="InterPro" id="IPR010065">
    <property type="entry name" value="AA_ABC_transptr_permease_3TM"/>
</dbReference>
<dbReference type="CDD" id="cd06261">
    <property type="entry name" value="TM_PBP2"/>
    <property type="match status" value="1"/>
</dbReference>
<keyword evidence="9 11" id="KW-1133">Transmembrane helix</keyword>
<evidence type="ECO:0000256" key="1">
    <source>
        <dbReference type="ARBA" id="ARBA00004651"/>
    </source>
</evidence>
<gene>
    <name evidence="13" type="ORF">JZO67_004559</name>
</gene>
<feature type="transmembrane region" description="Helical" evidence="11">
    <location>
        <begin position="296"/>
        <end position="319"/>
    </location>
</feature>
<dbReference type="PROSITE" id="PS50928">
    <property type="entry name" value="ABC_TM1"/>
    <property type="match status" value="1"/>
</dbReference>
<feature type="transmembrane region" description="Helical" evidence="11">
    <location>
        <begin position="340"/>
        <end position="364"/>
    </location>
</feature>
<dbReference type="RefSeq" id="WP_207701104.1">
    <property type="nucleotide sequence ID" value="NZ_JAFREL020000005.1"/>
</dbReference>
<protein>
    <submittedName>
        <fullName evidence="13">Polar amino acid transport system permease</fullName>
    </submittedName>
</protein>
<dbReference type="PANTHER" id="PTHR30614">
    <property type="entry name" value="MEMBRANE COMPONENT OF AMINO ACID ABC TRANSPORTER"/>
    <property type="match status" value="1"/>
</dbReference>
<dbReference type="Proteomes" id="UP000664357">
    <property type="component" value="Unassembled WGS sequence"/>
</dbReference>
<dbReference type="Pfam" id="PF00528">
    <property type="entry name" value="BPD_transp_1"/>
    <property type="match status" value="1"/>
</dbReference>
<keyword evidence="8" id="KW-0029">Amino-acid transport</keyword>
<dbReference type="PANTHER" id="PTHR30614:SF20">
    <property type="entry name" value="GLUTAMINE TRANSPORT SYSTEM PERMEASE PROTEIN GLNP"/>
    <property type="match status" value="1"/>
</dbReference>
<dbReference type="InterPro" id="IPR018313">
    <property type="entry name" value="SBP_3_CS"/>
</dbReference>
<dbReference type="NCBIfam" id="TIGR01726">
    <property type="entry name" value="HEQRo_perm_3TM"/>
    <property type="match status" value="1"/>
</dbReference>
<comment type="similarity">
    <text evidence="2">Belongs to the binding-protein-dependent transport system permease family. HisMQ subfamily.</text>
</comment>
<evidence type="ECO:0000313" key="13">
    <source>
        <dbReference type="EMBL" id="MEO1772577.1"/>
    </source>
</evidence>
<feature type="domain" description="ABC transmembrane type-1" evidence="12">
    <location>
        <begin position="292"/>
        <end position="489"/>
    </location>
</feature>
<keyword evidence="4 11" id="KW-0813">Transport</keyword>
<accession>A0ABV0EV85</accession>
<keyword evidence="6 11" id="KW-0812">Transmembrane</keyword>
<evidence type="ECO:0000259" key="12">
    <source>
        <dbReference type="PROSITE" id="PS50928"/>
    </source>
</evidence>
<organism evidence="13 14">
    <name type="scientific">Candidatus Enterococcus ferrettii</name>
    <dbReference type="NCBI Taxonomy" id="2815324"/>
    <lineage>
        <taxon>Bacteria</taxon>
        <taxon>Bacillati</taxon>
        <taxon>Bacillota</taxon>
        <taxon>Bacilli</taxon>
        <taxon>Lactobacillales</taxon>
        <taxon>Enterococcaceae</taxon>
        <taxon>Enterococcus</taxon>
    </lineage>
</organism>
<dbReference type="SMART" id="SM00062">
    <property type="entry name" value="PBPb"/>
    <property type="match status" value="1"/>
</dbReference>
<dbReference type="EMBL" id="JAFREL020000005">
    <property type="protein sequence ID" value="MEO1772577.1"/>
    <property type="molecule type" value="Genomic_DNA"/>
</dbReference>
<evidence type="ECO:0000256" key="7">
    <source>
        <dbReference type="ARBA" id="ARBA00022729"/>
    </source>
</evidence>
<evidence type="ECO:0000313" key="14">
    <source>
        <dbReference type="Proteomes" id="UP000664357"/>
    </source>
</evidence>
<evidence type="ECO:0000256" key="10">
    <source>
        <dbReference type="ARBA" id="ARBA00023136"/>
    </source>
</evidence>
<dbReference type="InterPro" id="IPR000515">
    <property type="entry name" value="MetI-like"/>
</dbReference>
<comment type="similarity">
    <text evidence="3">Belongs to the bacterial solute-binding protein 3 family.</text>
</comment>
<dbReference type="PROSITE" id="PS01039">
    <property type="entry name" value="SBP_BACTERIAL_3"/>
    <property type="match status" value="1"/>
</dbReference>
<dbReference type="SUPFAM" id="SSF161098">
    <property type="entry name" value="MetI-like"/>
    <property type="match status" value="1"/>
</dbReference>
<evidence type="ECO:0000256" key="8">
    <source>
        <dbReference type="ARBA" id="ARBA00022970"/>
    </source>
</evidence>
<evidence type="ECO:0000256" key="9">
    <source>
        <dbReference type="ARBA" id="ARBA00022989"/>
    </source>
</evidence>
<dbReference type="SUPFAM" id="SSF53850">
    <property type="entry name" value="Periplasmic binding protein-like II"/>
    <property type="match status" value="1"/>
</dbReference>
<reference evidence="13 14" key="2">
    <citation type="submission" date="2024-02" db="EMBL/GenBank/DDBJ databases">
        <title>The Genome Sequence of Enterococcus sp. DIV0159.</title>
        <authorList>
            <person name="Earl A."/>
            <person name="Manson A."/>
            <person name="Gilmore M."/>
            <person name="Sanders J."/>
            <person name="Shea T."/>
            <person name="Howe W."/>
            <person name="Livny J."/>
            <person name="Cuomo C."/>
            <person name="Neafsey D."/>
            <person name="Birren B."/>
        </authorList>
    </citation>
    <scope>NUCLEOTIDE SEQUENCE [LARGE SCALE GENOMIC DNA]</scope>
    <source>
        <strain evidence="13 14">665A</strain>
    </source>
</reference>
<feature type="transmembrane region" description="Helical" evidence="11">
    <location>
        <begin position="471"/>
        <end position="492"/>
    </location>
</feature>
<proteinExistence type="inferred from homology"/>
<dbReference type="Gene3D" id="1.10.3720.10">
    <property type="entry name" value="MetI-like"/>
    <property type="match status" value="1"/>
</dbReference>
<evidence type="ECO:0000256" key="5">
    <source>
        <dbReference type="ARBA" id="ARBA00022475"/>
    </source>
</evidence>
<evidence type="ECO:0000256" key="6">
    <source>
        <dbReference type="ARBA" id="ARBA00022692"/>
    </source>
</evidence>
<evidence type="ECO:0000256" key="11">
    <source>
        <dbReference type="RuleBase" id="RU363032"/>
    </source>
</evidence>
<keyword evidence="14" id="KW-1185">Reference proteome</keyword>
<dbReference type="InterPro" id="IPR001320">
    <property type="entry name" value="Iontro_rcpt_C"/>
</dbReference>
<reference evidence="13 14" key="1">
    <citation type="submission" date="2021-03" db="EMBL/GenBank/DDBJ databases">
        <authorList>
            <person name="Gilmore M.S."/>
            <person name="Schwartzman J."/>
            <person name="Van Tyne D."/>
            <person name="Martin M."/>
            <person name="Earl A.M."/>
            <person name="Manson A.L."/>
            <person name="Straub T."/>
            <person name="Salamzade R."/>
            <person name="Saavedra J."/>
            <person name="Lebreton F."/>
            <person name="Prichula J."/>
            <person name="Schaufler K."/>
            <person name="Gaca A."/>
            <person name="Sgardioli B."/>
            <person name="Wagenaar J."/>
            <person name="Strong T."/>
        </authorList>
    </citation>
    <scope>NUCLEOTIDE SEQUENCE [LARGE SCALE GENOMIC DNA]</scope>
    <source>
        <strain evidence="13 14">665A</strain>
    </source>
</reference>
<dbReference type="Gene3D" id="3.40.190.10">
    <property type="entry name" value="Periplasmic binding protein-like II"/>
    <property type="match status" value="2"/>
</dbReference>
<name>A0ABV0EV85_9ENTE</name>
<evidence type="ECO:0000256" key="4">
    <source>
        <dbReference type="ARBA" id="ARBA00022448"/>
    </source>
</evidence>
<comment type="caution">
    <text evidence="13">The sequence shown here is derived from an EMBL/GenBank/DDBJ whole genome shotgun (WGS) entry which is preliminary data.</text>
</comment>
<dbReference type="Pfam" id="PF00497">
    <property type="entry name" value="SBP_bac_3"/>
    <property type="match status" value="1"/>
</dbReference>
<keyword evidence="5" id="KW-1003">Cell membrane</keyword>
<evidence type="ECO:0000256" key="3">
    <source>
        <dbReference type="ARBA" id="ARBA00010333"/>
    </source>
</evidence>
<dbReference type="InterPro" id="IPR043429">
    <property type="entry name" value="ArtM/GltK/GlnP/TcyL/YhdX-like"/>
</dbReference>
<keyword evidence="10 11" id="KW-0472">Membrane</keyword>
<keyword evidence="7" id="KW-0732">Signal</keyword>
<dbReference type="InterPro" id="IPR001638">
    <property type="entry name" value="Solute-binding_3/MltF_N"/>
</dbReference>